<dbReference type="Pfam" id="PF00989">
    <property type="entry name" value="PAS"/>
    <property type="match status" value="1"/>
</dbReference>
<dbReference type="KEGG" id="bbat:Bdt_1866"/>
<dbReference type="Pfam" id="PF13426">
    <property type="entry name" value="PAS_9"/>
    <property type="match status" value="1"/>
</dbReference>
<dbReference type="EMBL" id="CP002930">
    <property type="protein sequence ID" value="AFY01553.1"/>
    <property type="molecule type" value="Genomic_DNA"/>
</dbReference>
<reference evidence="2 3" key="1">
    <citation type="journal article" date="2012" name="BMC Genomics">
        <title>Genome analysis of a simultaneously predatory and prey-independent, novel Bdellovibrio bacteriovorus from the River Tiber, supports in silico predictions of both ancient and recent lateral gene transfer from diverse bacteria.</title>
        <authorList>
            <person name="Hobley L."/>
            <person name="Lerner T.R."/>
            <person name="Williams L.E."/>
            <person name="Lambert C."/>
            <person name="Till R."/>
            <person name="Milner D.S."/>
            <person name="Basford S.M."/>
            <person name="Capeness M.J."/>
            <person name="Fenton A.K."/>
            <person name="Atterbury R.J."/>
            <person name="Harris M.A."/>
            <person name="Sockett R.E."/>
        </authorList>
    </citation>
    <scope>NUCLEOTIDE SEQUENCE [LARGE SCALE GENOMIC DNA]</scope>
    <source>
        <strain evidence="2 3">Tiberius</strain>
    </source>
</reference>
<evidence type="ECO:0000259" key="1">
    <source>
        <dbReference type="PROSITE" id="PS50112"/>
    </source>
</evidence>
<dbReference type="CDD" id="cd00130">
    <property type="entry name" value="PAS"/>
    <property type="match status" value="1"/>
</dbReference>
<dbReference type="InterPro" id="IPR035965">
    <property type="entry name" value="PAS-like_dom_sf"/>
</dbReference>
<gene>
    <name evidence="2" type="ORF">Bdt_1866</name>
</gene>
<dbReference type="PATRIC" id="fig|1069642.3.peg.1840"/>
<evidence type="ECO:0000313" key="2">
    <source>
        <dbReference type="EMBL" id="AFY01553.1"/>
    </source>
</evidence>
<sequence>MTDEEGIIHVWSPAAEKYFGFSEQEILGSSEYQLFYDTAEEVSQGGIRFSWRYRRDGEVLFVQEQVVEISDPDDHDIRFMKVLTDYTAQFTPAEECELWVAHYAKRRVGVAAFDLQSQLFSSLNESFAKNFGYTHDEIKGVSYGSLLTPESSNLSPRVLEIMGRDGWGVFNVTYRRKDNTTGLFKAEVVPVWRDGHVVMSACHATNEEWTSDISKALAKTATCVVDNIGKVHSWGPDAPMLYGYSGEELQDYSLLCDEGSKVEWSPQTRFGWRRRKDKSRLFVQETILPFVDDGIENQFLIYTKDLTNRLSDSAKNKMMTLHRGNVVGAHSLLTQ</sequence>
<dbReference type="PROSITE" id="PS50112">
    <property type="entry name" value="PAS"/>
    <property type="match status" value="1"/>
</dbReference>
<dbReference type="GO" id="GO:0006355">
    <property type="term" value="P:regulation of DNA-templated transcription"/>
    <property type="evidence" value="ECO:0007669"/>
    <property type="project" value="InterPro"/>
</dbReference>
<dbReference type="SUPFAM" id="SSF55785">
    <property type="entry name" value="PYP-like sensor domain (PAS domain)"/>
    <property type="match status" value="2"/>
</dbReference>
<dbReference type="Gene3D" id="3.30.450.20">
    <property type="entry name" value="PAS domain"/>
    <property type="match status" value="2"/>
</dbReference>
<feature type="domain" description="PAS" evidence="1">
    <location>
        <begin position="1"/>
        <end position="30"/>
    </location>
</feature>
<dbReference type="NCBIfam" id="TIGR00229">
    <property type="entry name" value="sensory_box"/>
    <property type="match status" value="1"/>
</dbReference>
<evidence type="ECO:0000313" key="3">
    <source>
        <dbReference type="Proteomes" id="UP000010074"/>
    </source>
</evidence>
<dbReference type="InterPro" id="IPR013767">
    <property type="entry name" value="PAS_fold"/>
</dbReference>
<dbReference type="HOGENOM" id="CLU_828112_0_0_7"/>
<accession>K7YV67</accession>
<dbReference type="Proteomes" id="UP000010074">
    <property type="component" value="Chromosome"/>
</dbReference>
<dbReference type="AlphaFoldDB" id="K7YV67"/>
<dbReference type="STRING" id="1069642.Bdt_1866"/>
<protein>
    <submittedName>
        <fullName evidence="2">PAS/PAC sensor protein</fullName>
    </submittedName>
</protein>
<name>K7YV67_BDEBC</name>
<proteinExistence type="predicted"/>
<organism evidence="2 3">
    <name type="scientific">Bdellovibrio bacteriovorus str. Tiberius</name>
    <dbReference type="NCBI Taxonomy" id="1069642"/>
    <lineage>
        <taxon>Bacteria</taxon>
        <taxon>Pseudomonadati</taxon>
        <taxon>Bdellovibrionota</taxon>
        <taxon>Bdellovibrionia</taxon>
        <taxon>Bdellovibrionales</taxon>
        <taxon>Pseudobdellovibrionaceae</taxon>
        <taxon>Bdellovibrio</taxon>
    </lineage>
</organism>
<dbReference type="InterPro" id="IPR000014">
    <property type="entry name" value="PAS"/>
</dbReference>